<dbReference type="Proteomes" id="UP001375539">
    <property type="component" value="Unassembled WGS sequence"/>
</dbReference>
<evidence type="ECO:0000313" key="2">
    <source>
        <dbReference type="Proteomes" id="UP001375539"/>
    </source>
</evidence>
<name>A0ACC6QHI2_9ACTN</name>
<dbReference type="EMBL" id="JBBKAI010000002">
    <property type="protein sequence ID" value="MEJ8657708.1"/>
    <property type="molecule type" value="Genomic_DNA"/>
</dbReference>
<protein>
    <submittedName>
        <fullName evidence="1">Uncharacterized protein</fullName>
    </submittedName>
</protein>
<keyword evidence="2" id="KW-1185">Reference proteome</keyword>
<comment type="caution">
    <text evidence="1">The sequence shown here is derived from an EMBL/GenBank/DDBJ whole genome shotgun (WGS) entry which is preliminary data.</text>
</comment>
<evidence type="ECO:0000313" key="1">
    <source>
        <dbReference type="EMBL" id="MEJ8657708.1"/>
    </source>
</evidence>
<organism evidence="1 2">
    <name type="scientific">Streptomyces pratisoli</name>
    <dbReference type="NCBI Taxonomy" id="3139917"/>
    <lineage>
        <taxon>Bacteria</taxon>
        <taxon>Bacillati</taxon>
        <taxon>Actinomycetota</taxon>
        <taxon>Actinomycetes</taxon>
        <taxon>Kitasatosporales</taxon>
        <taxon>Streptomycetaceae</taxon>
        <taxon>Streptomyces</taxon>
    </lineage>
</organism>
<gene>
    <name evidence="1" type="ORF">WKI58_14445</name>
</gene>
<proteinExistence type="predicted"/>
<reference evidence="1" key="1">
    <citation type="submission" date="2024-03" db="EMBL/GenBank/DDBJ databases">
        <title>Novel Streptomyces species of biotechnological and ecological value are a feature of Machair soil.</title>
        <authorList>
            <person name="Prole J.R."/>
            <person name="Goodfellow M."/>
            <person name="Allenby N."/>
            <person name="Ward A.C."/>
        </authorList>
    </citation>
    <scope>NUCLEOTIDE SEQUENCE</scope>
    <source>
        <strain evidence="1">MS1.AVA.4</strain>
    </source>
</reference>
<sequence length="116" mass="12154">MRWGNKFAAGTLAVVLGAGGAGLLAAAPAQAAGKYSCKAYASMDKLGRPTAYSTCKAGGGKKVAKHRVQIKCDQVQGARERVVTITLHGPWVGPGQKSNVKCGFKNYLRGFSVQTR</sequence>
<accession>A0ACC6QHI2</accession>